<evidence type="ECO:0000313" key="2">
    <source>
        <dbReference type="EMBL" id="AVO28047.1"/>
    </source>
</evidence>
<organism evidence="2 3">
    <name type="scientific">Megasphaera elsdenii</name>
    <dbReference type="NCBI Taxonomy" id="907"/>
    <lineage>
        <taxon>Bacteria</taxon>
        <taxon>Bacillati</taxon>
        <taxon>Bacillota</taxon>
        <taxon>Negativicutes</taxon>
        <taxon>Veillonellales</taxon>
        <taxon>Veillonellaceae</taxon>
        <taxon>Megasphaera</taxon>
    </lineage>
</organism>
<gene>
    <name evidence="2" type="ORF">C6Y28_10640</name>
</gene>
<dbReference type="Proteomes" id="UP000238358">
    <property type="component" value="Chromosome"/>
</dbReference>
<dbReference type="InterPro" id="IPR036388">
    <property type="entry name" value="WH-like_DNA-bd_sf"/>
</dbReference>
<dbReference type="Gene3D" id="1.10.10.10">
    <property type="entry name" value="Winged helix-like DNA-binding domain superfamily/Winged helix DNA-binding domain"/>
    <property type="match status" value="1"/>
</dbReference>
<feature type="domain" description="Transcription regulator TrmB N-terminal" evidence="1">
    <location>
        <begin position="32"/>
        <end position="85"/>
    </location>
</feature>
<dbReference type="RefSeq" id="WP_027894620.1">
    <property type="nucleotide sequence ID" value="NZ_CP027569.1"/>
</dbReference>
<dbReference type="InterPro" id="IPR036390">
    <property type="entry name" value="WH_DNA-bd_sf"/>
</dbReference>
<dbReference type="EMBL" id="CP027569">
    <property type="protein sequence ID" value="AVO28047.1"/>
    <property type="molecule type" value="Genomic_DNA"/>
</dbReference>
<dbReference type="SUPFAM" id="SSF46785">
    <property type="entry name" value="Winged helix' DNA-binding domain"/>
    <property type="match status" value="1"/>
</dbReference>
<sequence length="103" mass="12024">MCRYKLSAPDNVDPKEYFFIPKALFNDQPYKGLTLQEKLIYSYILNDGGETKSTNRELGNFLGVSKDRIQQILATLADKGFIESAVFRNERKQVMFRIIRIKR</sequence>
<name>A0A2S0M9E1_MEGEL</name>
<dbReference type="Pfam" id="PF01978">
    <property type="entry name" value="TrmB"/>
    <property type="match status" value="1"/>
</dbReference>
<evidence type="ECO:0000313" key="3">
    <source>
        <dbReference type="Proteomes" id="UP000238358"/>
    </source>
</evidence>
<accession>A0A2S0M9E1</accession>
<evidence type="ECO:0000259" key="1">
    <source>
        <dbReference type="Pfam" id="PF01978"/>
    </source>
</evidence>
<dbReference type="AlphaFoldDB" id="A0A2S0M9E1"/>
<protein>
    <recommendedName>
        <fullName evidence="1">Transcription regulator TrmB N-terminal domain-containing protein</fullName>
    </recommendedName>
</protein>
<proteinExistence type="predicted"/>
<reference evidence="2 3" key="1">
    <citation type="journal article" date="2018" name="Genome Announc.">
        <title>Complete genomes of two Megasphaera elsdenii strains, NCIMB 702410 and ATCC 25940.</title>
        <authorList>
            <person name="Hatmaker E.A."/>
            <person name="O'Dell K."/>
            <person name="Riley L.A."/>
            <person name="Klingeman D.M."/>
            <person name="Guss A.M."/>
        </authorList>
    </citation>
    <scope>NUCLEOTIDE SEQUENCE [LARGE SCALE GENOMIC DNA]</scope>
    <source>
        <strain evidence="2 3">NCIMB702410</strain>
    </source>
</reference>
<dbReference type="InterPro" id="IPR002831">
    <property type="entry name" value="Tscrpt_reg_TrmB_N"/>
</dbReference>